<reference evidence="2" key="1">
    <citation type="journal article" date="2023" name="Nat. Plants">
        <title>Single-cell RNA sequencing provides a high-resolution roadmap for understanding the multicellular compartmentation of specialized metabolism.</title>
        <authorList>
            <person name="Sun S."/>
            <person name="Shen X."/>
            <person name="Li Y."/>
            <person name="Li Y."/>
            <person name="Wang S."/>
            <person name="Li R."/>
            <person name="Zhang H."/>
            <person name="Shen G."/>
            <person name="Guo B."/>
            <person name="Wei J."/>
            <person name="Xu J."/>
            <person name="St-Pierre B."/>
            <person name="Chen S."/>
            <person name="Sun C."/>
        </authorList>
    </citation>
    <scope>NUCLEOTIDE SEQUENCE [LARGE SCALE GENOMIC DNA]</scope>
</reference>
<name>A0ACC0BZ05_CATRO</name>
<protein>
    <submittedName>
        <fullName evidence="1">Uncharacterized protein</fullName>
    </submittedName>
</protein>
<organism evidence="1 2">
    <name type="scientific">Catharanthus roseus</name>
    <name type="common">Madagascar periwinkle</name>
    <name type="synonym">Vinca rosea</name>
    <dbReference type="NCBI Taxonomy" id="4058"/>
    <lineage>
        <taxon>Eukaryota</taxon>
        <taxon>Viridiplantae</taxon>
        <taxon>Streptophyta</taxon>
        <taxon>Embryophyta</taxon>
        <taxon>Tracheophyta</taxon>
        <taxon>Spermatophyta</taxon>
        <taxon>Magnoliopsida</taxon>
        <taxon>eudicotyledons</taxon>
        <taxon>Gunneridae</taxon>
        <taxon>Pentapetalae</taxon>
        <taxon>asterids</taxon>
        <taxon>lamiids</taxon>
        <taxon>Gentianales</taxon>
        <taxon>Apocynaceae</taxon>
        <taxon>Rauvolfioideae</taxon>
        <taxon>Vinceae</taxon>
        <taxon>Catharanthinae</taxon>
        <taxon>Catharanthus</taxon>
    </lineage>
</organism>
<evidence type="ECO:0000313" key="2">
    <source>
        <dbReference type="Proteomes" id="UP001060085"/>
    </source>
</evidence>
<proteinExistence type="predicted"/>
<sequence>MQIAAVLGLRWHCCTFAGNWKDWEVVPEGWAVDWKSSLPVCCAMVVALKYPTATGSKYLLLLVVVFSSDGCQQMAPRNRVPDSLLLLFLDRPLSITGGALYCCHWFSASEHLGSGFYLNSGNLLFFNSFRSSYFFSIDHFGVLLRIGCPFHVLVIRFSLVVLEGSFRGCWFGSYSFEFSALAAVYVFSILYLAGFSLWVDCISVSGMGNWFFASFVCYWAVCICCFVPSVSQGNFSGWFLAWVLGSCLKCSISTAQHTAYFFAYCFDSEADKQRILDGGLYMIYSRPLILKNMPNLFEYGTCTHTVVLVWVTLPSLPVDLWNAQGLGKICSKIGNPLCSDAMTGRKERIFYARVLVEVDMAKELVSKVTIKLPYGNRREQHVIYENFPK</sequence>
<accession>A0ACC0BZ05</accession>
<gene>
    <name evidence="1" type="ORF">M9H77_08840</name>
</gene>
<keyword evidence="2" id="KW-1185">Reference proteome</keyword>
<comment type="caution">
    <text evidence="1">The sequence shown here is derived from an EMBL/GenBank/DDBJ whole genome shotgun (WGS) entry which is preliminary data.</text>
</comment>
<dbReference type="Proteomes" id="UP001060085">
    <property type="component" value="Linkage Group LG02"/>
</dbReference>
<evidence type="ECO:0000313" key="1">
    <source>
        <dbReference type="EMBL" id="KAI5677890.1"/>
    </source>
</evidence>
<dbReference type="EMBL" id="CM044702">
    <property type="protein sequence ID" value="KAI5677890.1"/>
    <property type="molecule type" value="Genomic_DNA"/>
</dbReference>